<dbReference type="GO" id="GO:0008168">
    <property type="term" value="F:methyltransferase activity"/>
    <property type="evidence" value="ECO:0007669"/>
    <property type="project" value="UniProtKB-KW"/>
</dbReference>
<organism evidence="8 9">
    <name type="scientific">Penicillium chermesinum</name>
    <dbReference type="NCBI Taxonomy" id="63820"/>
    <lineage>
        <taxon>Eukaryota</taxon>
        <taxon>Fungi</taxon>
        <taxon>Dikarya</taxon>
        <taxon>Ascomycota</taxon>
        <taxon>Pezizomycotina</taxon>
        <taxon>Eurotiomycetes</taxon>
        <taxon>Eurotiomycetidae</taxon>
        <taxon>Eurotiales</taxon>
        <taxon>Aspergillaceae</taxon>
        <taxon>Penicillium</taxon>
    </lineage>
</organism>
<keyword evidence="3" id="KW-0547">Nucleotide-binding</keyword>
<dbReference type="Proteomes" id="UP001150941">
    <property type="component" value="Unassembled WGS sequence"/>
</dbReference>
<dbReference type="SMART" id="SM00487">
    <property type="entry name" value="DEXDc"/>
    <property type="match status" value="1"/>
</dbReference>
<dbReference type="GO" id="GO:0016787">
    <property type="term" value="F:hydrolase activity"/>
    <property type="evidence" value="ECO:0007669"/>
    <property type="project" value="UniProtKB-KW"/>
</dbReference>
<name>A0A9W9P8H1_9EURO</name>
<evidence type="ECO:0000256" key="4">
    <source>
        <dbReference type="ARBA" id="ARBA00022801"/>
    </source>
</evidence>
<dbReference type="InterPro" id="IPR029063">
    <property type="entry name" value="SAM-dependent_MTases_sf"/>
</dbReference>
<dbReference type="GO" id="GO:0006281">
    <property type="term" value="P:DNA repair"/>
    <property type="evidence" value="ECO:0007669"/>
    <property type="project" value="TreeGrafter"/>
</dbReference>
<evidence type="ECO:0000313" key="9">
    <source>
        <dbReference type="Proteomes" id="UP001150941"/>
    </source>
</evidence>
<dbReference type="Pfam" id="PF00176">
    <property type="entry name" value="SNF2-rel_dom"/>
    <property type="match status" value="1"/>
</dbReference>
<evidence type="ECO:0000313" key="8">
    <source>
        <dbReference type="EMBL" id="KAJ5238392.1"/>
    </source>
</evidence>
<dbReference type="GO" id="GO:0005634">
    <property type="term" value="C:nucleus"/>
    <property type="evidence" value="ECO:0007669"/>
    <property type="project" value="TreeGrafter"/>
</dbReference>
<protein>
    <recommendedName>
        <fullName evidence="7">Helicase ATP-binding domain-containing protein</fullName>
    </recommendedName>
</protein>
<feature type="compositionally biased region" description="Low complexity" evidence="6">
    <location>
        <begin position="2082"/>
        <end position="2096"/>
    </location>
</feature>
<evidence type="ECO:0000256" key="3">
    <source>
        <dbReference type="ARBA" id="ARBA00022741"/>
    </source>
</evidence>
<feature type="region of interest" description="Disordered" evidence="6">
    <location>
        <begin position="2081"/>
        <end position="2106"/>
    </location>
</feature>
<dbReference type="Pfam" id="PF00145">
    <property type="entry name" value="DNA_methylase"/>
    <property type="match status" value="1"/>
</dbReference>
<keyword evidence="4" id="KW-0378">Hydrolase</keyword>
<dbReference type="Gene3D" id="3.40.50.300">
    <property type="entry name" value="P-loop containing nucleotide triphosphate hydrolases"/>
    <property type="match status" value="1"/>
</dbReference>
<feature type="compositionally biased region" description="Polar residues" evidence="6">
    <location>
        <begin position="1871"/>
        <end position="1887"/>
    </location>
</feature>
<dbReference type="SUPFAM" id="SSF53335">
    <property type="entry name" value="S-adenosyl-L-methionine-dependent methyltransferases"/>
    <property type="match status" value="1"/>
</dbReference>
<keyword evidence="2" id="KW-0808">Transferase</keyword>
<accession>A0A9W9P8H1</accession>
<dbReference type="PANTHER" id="PTHR45626:SF26">
    <property type="entry name" value="FAMILY HELICASE, PUTATIVE (AFU_ORTHOLOGUE AFUA_2G09120)-RELATED"/>
    <property type="match status" value="1"/>
</dbReference>
<dbReference type="Gene3D" id="3.40.50.150">
    <property type="entry name" value="Vaccinia Virus protein VP39"/>
    <property type="match status" value="1"/>
</dbReference>
<dbReference type="RefSeq" id="XP_058331311.1">
    <property type="nucleotide sequence ID" value="XM_058472308.1"/>
</dbReference>
<keyword evidence="5" id="KW-0067">ATP-binding</keyword>
<feature type="domain" description="Helicase ATP-binding" evidence="7">
    <location>
        <begin position="1252"/>
        <end position="1605"/>
    </location>
</feature>
<dbReference type="InterPro" id="IPR050628">
    <property type="entry name" value="SNF2_RAD54_helicase_TF"/>
</dbReference>
<comment type="caution">
    <text evidence="8">The sequence shown here is derived from an EMBL/GenBank/DDBJ whole genome shotgun (WGS) entry which is preliminary data.</text>
</comment>
<feature type="compositionally biased region" description="Low complexity" evidence="6">
    <location>
        <begin position="20"/>
        <end position="31"/>
    </location>
</feature>
<evidence type="ECO:0000256" key="2">
    <source>
        <dbReference type="ARBA" id="ARBA00022679"/>
    </source>
</evidence>
<dbReference type="PANTHER" id="PTHR45626">
    <property type="entry name" value="TRANSCRIPTION TERMINATION FACTOR 2-RELATED"/>
    <property type="match status" value="1"/>
</dbReference>
<dbReference type="InterPro" id="IPR014001">
    <property type="entry name" value="Helicase_ATP-bd"/>
</dbReference>
<reference evidence="8" key="1">
    <citation type="submission" date="2022-11" db="EMBL/GenBank/DDBJ databases">
        <authorList>
            <person name="Petersen C."/>
        </authorList>
    </citation>
    <scope>NUCLEOTIDE SEQUENCE</scope>
    <source>
        <strain evidence="8">IBT 19713</strain>
    </source>
</reference>
<sequence length="2268" mass="255042">MASPEDQRIRDLSTIPSTEPPSSRADSSTPSSPSPPRPSFSFRPLRCLGGQSWPGLLRLVPLWKRTAFQLKTLRTRNDTRRGLEGTGNDVLWDIMGICSQREAVEDDLPSEATTPVAFEDTVGVAEDAEEERDFSGTESEESLPGALTVSASPQVRDPSGVSGLTVSISSPEFLRSKVNDKIRTQLAWSLPPMSDLEEIFGDLAHRAMGLGLEKLIGKLNGRPLRVGTMCSGTECPLLALEMIATTVKSFRSSRATSRGTLSPPLLFRDMEQMTGNEAQTVFGSWERIPDDLDLVIAGTACVDYSLLNENRKTREEMGESGATIHAMFEFARKYRPRAIILENVLGAPWSDIKNDWENNGYHAAYSKMDSKAYYIPQTRNRVYMVCIEKSWLAQSGVSGEEIISRHQATVEKLKRPASSPASAHLLPEDDRRLEQIERNLSLSLEASSSRAEVSWDRYKERHADERFRCKTGPLRPISRSTAGQASCTPPDNFWQQYFKFNPERIWETLDIRYLAGLADAVDILYKEWYIDLSQGVDRGNQTIASLGIAGCLTPMGQPFSTLRGGPITGLESLSLQGLPISQLTLARESQRELQDLAGNAMTSTTVGAVELSLLSALADAVKQEPETPDHPVEELFALETGYRLERTGIEASHAFTPDAIAKRNPDSDCLAAIMADARRSARYCLCEKQSLNAKSLKVFDNRRPPLEFVTLLKKILPMRLKIHGLRSNVFDRYEYLVDQCVSLDPNEAGSTEKTWSDFLSCVNDAANEEVRFFDIKRRKVWTVIYEGDHSSLHLEISSANVQWLWVREEKIDSLEAKLQIEQEPFPKSQVWERLKVTLDGAPVNEHENDLQGLYEYLPECGTAYGSLYRKEGIGNLPPVYLFLDPGKHTHIQDDFYVFALDHERIPGNEIRLTLAEVEHTWGAQMYPSTNPVGNNVQRAVDLSVPDTPDALSVPDLPDEEEPPAIEKKISERKPTEIYRYFSEQVKAYSRHIVDVPGMWLSAHESNDVSHMVLDDKTVVSLKTDGCQESYIPLISISAMCNTLGLPQECMDWKHVNPQKRSAALSKLSWITQKVGMLPQFEDWRDIAIPVESKKNNCACFACKPLPPKVKWLPTAKTTLRIPWEDPKSAADFEKAVKLKPPPFLLFQRVDHRENAEIKIALNLQAMAHRAAGKLADIPKDSDVRLEWRLLSSTHTTYAREAVSKGFTLLSNKESESLADNPPHWVEDVSLRLQANQRRSLAWMIAQEADDIEPLVEFEVEEAMIPEMAWRSEVRASIPRTIRGGLVADTPGYGKTALALAIIDAQHEKDMVRLTLRDQEELEERVHVRATLLLVPKHIFGQWTEEMKKFLKPGLKILKTDKPDEVYKWTVSSYLKNPQDFTCSPKAPETTPRMMTDWFENAKKDLESSIPLLRDRGLEAWRAAARKKFGKMPENEGEALGLVPSKRLRGKQFAQARLLKSQIESKAVEKKPESETEIKARKEQEVREREKAIEEEVTKIIKKILHLGRNTTIPSRDIAFDNMRVPLQAYHFNRMIVDEYNYLEEERRFALQALSARSKWILSGTPGLTNFSNVNSIARLLGANLGVDDEDRPKKRNKAWTPVEEFNMVQAHHSDAWHESRHCHAQEFLDRFCRQNHPDSERIPVASEVVLCSQLDKEKEVYQRLAKHFVDQQGQMGKITTDRYDGVVDIMNKIIGVCQTEGPVGALVRTSITTEADTSLLSLGSCQKELKNRERQFLTALETKAGPLFKQKYLMSQTRTDASRDNEGWVKLMNVAKMDIGDHILSEVVQRFDKLVIPEAMNDVMVEKYDHQDLHKDIGDEFAERLTPRKRPEFDDIAERIEKRFRKRAHGGPISAIRPPKRTKHTHDEDTSQTTGQSPQAPCSSATAPQDRVLASQGDDDPAERSAKAKEVFEGLKLEIERVLRSNVIGPWRRFQFQRSLVRLLRGYPNALVCTSCRRRKTSVKEMVIVENCGHILCQSCKAVGLSGTQINCRVVGCSGTEHETRTKYGSDLSIKSYEGSAKLDKLIEMVHRIPAKECVLIFVPFADLIPIVEEHLTHSKISCRTTSSKNGSDEFAQQRIISETSETTARAATSTSKKPQAELDDGNGEDALVYGYKIHDDILPAATDKQPQIPPGSDDAQQINKHDGSKKALIKALILPLGGVEASGLNLQIANHCIFLGPLAVDDEAEYEAGMKQAIGRLRRHGQNKDVHAYYVASKHTVDVNILEQRMGEGGVLVERDGQAEFIKADQILPKDERCAGGSLEGIF</sequence>
<feature type="region of interest" description="Disordered" evidence="6">
    <location>
        <begin position="1844"/>
        <end position="1907"/>
    </location>
</feature>
<feature type="region of interest" description="Disordered" evidence="6">
    <location>
        <begin position="127"/>
        <end position="162"/>
    </location>
</feature>
<dbReference type="InterPro" id="IPR001525">
    <property type="entry name" value="C5_MeTfrase"/>
</dbReference>
<evidence type="ECO:0000259" key="7">
    <source>
        <dbReference type="SMART" id="SM00487"/>
    </source>
</evidence>
<dbReference type="SUPFAM" id="SSF52540">
    <property type="entry name" value="P-loop containing nucleoside triphosphate hydrolases"/>
    <property type="match status" value="2"/>
</dbReference>
<evidence type="ECO:0000256" key="6">
    <source>
        <dbReference type="SAM" id="MobiDB-lite"/>
    </source>
</evidence>
<reference evidence="8" key="2">
    <citation type="journal article" date="2023" name="IMA Fungus">
        <title>Comparative genomic study of the Penicillium genus elucidates a diverse pangenome and 15 lateral gene transfer events.</title>
        <authorList>
            <person name="Petersen C."/>
            <person name="Sorensen T."/>
            <person name="Nielsen M.R."/>
            <person name="Sondergaard T.E."/>
            <person name="Sorensen J.L."/>
            <person name="Fitzpatrick D.A."/>
            <person name="Frisvad J.C."/>
            <person name="Nielsen K.L."/>
        </authorList>
    </citation>
    <scope>NUCLEOTIDE SEQUENCE</scope>
    <source>
        <strain evidence="8">IBT 19713</strain>
    </source>
</reference>
<dbReference type="InterPro" id="IPR000330">
    <property type="entry name" value="SNF2_N"/>
</dbReference>
<dbReference type="GO" id="GO:0008094">
    <property type="term" value="F:ATP-dependent activity, acting on DNA"/>
    <property type="evidence" value="ECO:0007669"/>
    <property type="project" value="TreeGrafter"/>
</dbReference>
<feature type="compositionally biased region" description="Basic and acidic residues" evidence="6">
    <location>
        <begin position="1"/>
        <end position="11"/>
    </location>
</feature>
<dbReference type="GeneID" id="83199611"/>
<dbReference type="EMBL" id="JAPQKS010000003">
    <property type="protein sequence ID" value="KAJ5238392.1"/>
    <property type="molecule type" value="Genomic_DNA"/>
</dbReference>
<evidence type="ECO:0000256" key="1">
    <source>
        <dbReference type="ARBA" id="ARBA00022603"/>
    </source>
</evidence>
<feature type="region of interest" description="Disordered" evidence="6">
    <location>
        <begin position="1"/>
        <end position="42"/>
    </location>
</feature>
<dbReference type="GO" id="GO:0005524">
    <property type="term" value="F:ATP binding"/>
    <property type="evidence" value="ECO:0007669"/>
    <property type="project" value="UniProtKB-KW"/>
</dbReference>
<keyword evidence="9" id="KW-1185">Reference proteome</keyword>
<evidence type="ECO:0000256" key="5">
    <source>
        <dbReference type="ARBA" id="ARBA00022840"/>
    </source>
</evidence>
<dbReference type="InterPro" id="IPR038718">
    <property type="entry name" value="SNF2-like_sf"/>
</dbReference>
<dbReference type="GO" id="GO:0032259">
    <property type="term" value="P:methylation"/>
    <property type="evidence" value="ECO:0007669"/>
    <property type="project" value="UniProtKB-KW"/>
</dbReference>
<dbReference type="OrthoDB" id="423221at2759"/>
<keyword evidence="1" id="KW-0489">Methyltransferase</keyword>
<dbReference type="InterPro" id="IPR027417">
    <property type="entry name" value="P-loop_NTPase"/>
</dbReference>
<gene>
    <name evidence="8" type="ORF">N7468_003011</name>
</gene>
<proteinExistence type="predicted"/>
<dbReference type="Gene3D" id="3.40.50.10810">
    <property type="entry name" value="Tandem AAA-ATPase domain"/>
    <property type="match status" value="1"/>
</dbReference>